<dbReference type="OrthoDB" id="6355011at2"/>
<organism evidence="2 3">
    <name type="scientific">Acinetobacter rongchengensis</name>
    <dbReference type="NCBI Taxonomy" id="2419601"/>
    <lineage>
        <taxon>Bacteria</taxon>
        <taxon>Pseudomonadati</taxon>
        <taxon>Pseudomonadota</taxon>
        <taxon>Gammaproteobacteria</taxon>
        <taxon>Moraxellales</taxon>
        <taxon>Moraxellaceae</taxon>
        <taxon>Acinetobacter</taxon>
    </lineage>
</organism>
<dbReference type="Pfam" id="PF11008">
    <property type="entry name" value="DUF2846"/>
    <property type="match status" value="1"/>
</dbReference>
<comment type="caution">
    <text evidence="2">The sequence shown here is derived from an EMBL/GenBank/DDBJ whole genome shotgun (WGS) entry which is preliminary data.</text>
</comment>
<dbReference type="PROSITE" id="PS51257">
    <property type="entry name" value="PROKAR_LIPOPROTEIN"/>
    <property type="match status" value="1"/>
</dbReference>
<dbReference type="Proteomes" id="UP000280405">
    <property type="component" value="Unassembled WGS sequence"/>
</dbReference>
<dbReference type="AlphaFoldDB" id="A0A3A8F4V7"/>
<reference evidence="2 3" key="1">
    <citation type="submission" date="2018-09" db="EMBL/GenBank/DDBJ databases">
        <title>The draft genome of Acinetobacter spp. strains.</title>
        <authorList>
            <person name="Qin J."/>
            <person name="Feng Y."/>
            <person name="Zong Z."/>
        </authorList>
    </citation>
    <scope>NUCLEOTIDE SEQUENCE [LARGE SCALE GENOMIC DNA]</scope>
    <source>
        <strain evidence="2 3">WCHAc060115</strain>
    </source>
</reference>
<accession>A0A3A8F4V7</accession>
<name>A0A3A8F4V7_9GAMM</name>
<dbReference type="InterPro" id="IPR022548">
    <property type="entry name" value="DUF2846"/>
</dbReference>
<evidence type="ECO:0000313" key="3">
    <source>
        <dbReference type="Proteomes" id="UP000280405"/>
    </source>
</evidence>
<keyword evidence="3" id="KW-1185">Reference proteome</keyword>
<gene>
    <name evidence="2" type="ORF">D7V20_11270</name>
</gene>
<feature type="domain" description="DUF2846" evidence="1">
    <location>
        <begin position="82"/>
        <end position="166"/>
    </location>
</feature>
<evidence type="ECO:0000313" key="2">
    <source>
        <dbReference type="EMBL" id="RKG37384.1"/>
    </source>
</evidence>
<dbReference type="RefSeq" id="WP_120384386.1">
    <property type="nucleotide sequence ID" value="NZ_RAXT01000022.1"/>
</dbReference>
<dbReference type="EMBL" id="RAXT01000022">
    <property type="protein sequence ID" value="RKG37384.1"/>
    <property type="molecule type" value="Genomic_DNA"/>
</dbReference>
<sequence length="249" mass="28365">MRHVGLVILVSCGLAACQSHQSVEQQSVKVVSTLDPIDLKKEDSFLHEKLDQYKIASFSAGSWMKQKPGQYFKLVKPQNPQAAVVYFYRPDSRWNRQEIIPTSFFLNGEHIPSLISNHYYWVELAEGDYKLSLSRPLGVLHFQKPKVAYFSVEAGGQYFVKYEEEKFRGGPNGEAGLLRVGPLMQMPTRQALKEIAMTQLKSPGLNFVAEVTADGRVIKPKEKIKGEDYKVSDDVHLTQPFKIWNPMTW</sequence>
<evidence type="ECO:0000259" key="1">
    <source>
        <dbReference type="Pfam" id="PF11008"/>
    </source>
</evidence>
<proteinExistence type="predicted"/>
<protein>
    <submittedName>
        <fullName evidence="2">DUF2846 domain-containing protein</fullName>
    </submittedName>
</protein>